<dbReference type="NCBIfam" id="TIGR01891">
    <property type="entry name" value="amidohydrolases"/>
    <property type="match status" value="1"/>
</dbReference>
<dbReference type="Proteomes" id="UP000715095">
    <property type="component" value="Unassembled WGS sequence"/>
</dbReference>
<dbReference type="PANTHER" id="PTHR30575:SF3">
    <property type="entry name" value="PEPTIDASE M20 DIMERISATION DOMAIN-CONTAINING PROTEIN"/>
    <property type="match status" value="1"/>
</dbReference>
<dbReference type="SUPFAM" id="SSF53187">
    <property type="entry name" value="Zn-dependent exopeptidases"/>
    <property type="match status" value="1"/>
</dbReference>
<gene>
    <name evidence="3" type="ORF">H6A60_12025</name>
</gene>
<feature type="non-terminal residue" evidence="3">
    <location>
        <position position="1"/>
    </location>
</feature>
<evidence type="ECO:0000313" key="3">
    <source>
        <dbReference type="EMBL" id="MBM6705193.1"/>
    </source>
</evidence>
<keyword evidence="4" id="KW-1185">Reference proteome</keyword>
<organism evidence="3 4">
    <name type="scientific">Sutterella massiliensis</name>
    <dbReference type="NCBI Taxonomy" id="1816689"/>
    <lineage>
        <taxon>Bacteria</taxon>
        <taxon>Pseudomonadati</taxon>
        <taxon>Pseudomonadota</taxon>
        <taxon>Betaproteobacteria</taxon>
        <taxon>Burkholderiales</taxon>
        <taxon>Sutterellaceae</taxon>
        <taxon>Sutterella</taxon>
    </lineage>
</organism>
<dbReference type="InterPro" id="IPR017439">
    <property type="entry name" value="Amidohydrolase"/>
</dbReference>
<sequence length="226" mass="23677">ANAGGYASERIGLMHACGHDGHSAVGLALAHWCTDHRDELCGKIRIFFQPAEEGTRGGLPLAKGGLLEDVDYLICSHIGTGCRLGEIGICEKGFFATTKFDIRFKGVPAHAGTAPQKGRSALLAAAATATALAGIPRSGEGDTRISIGRLVAGEGRNVVPVNAYLQIETRGATEVVNAFMCESVERIVCGMAKAYGVDHSIEQVGRATNLETDSEVNEALRSIAKG</sequence>
<comment type="caution">
    <text evidence="3">The sequence shown here is derived from an EMBL/GenBank/DDBJ whole genome shotgun (WGS) entry which is preliminary data.</text>
</comment>
<dbReference type="RefSeq" id="WP_205104976.1">
    <property type="nucleotide sequence ID" value="NZ_JACJJC010000191.1"/>
</dbReference>
<dbReference type="Gene3D" id="3.30.70.360">
    <property type="match status" value="1"/>
</dbReference>
<dbReference type="EMBL" id="JACJJC010000191">
    <property type="protein sequence ID" value="MBM6705193.1"/>
    <property type="molecule type" value="Genomic_DNA"/>
</dbReference>
<protein>
    <submittedName>
        <fullName evidence="3">Amidohydrolase</fullName>
    </submittedName>
</protein>
<dbReference type="PANTHER" id="PTHR30575">
    <property type="entry name" value="PEPTIDASE M20"/>
    <property type="match status" value="1"/>
</dbReference>
<reference evidence="3 4" key="1">
    <citation type="journal article" date="2021" name="Sci. Rep.">
        <title>The distribution of antibiotic resistance genes in chicken gut microbiota commensals.</title>
        <authorList>
            <person name="Juricova H."/>
            <person name="Matiasovicova J."/>
            <person name="Kubasova T."/>
            <person name="Cejkova D."/>
            <person name="Rychlik I."/>
        </authorList>
    </citation>
    <scope>NUCLEOTIDE SEQUENCE [LARGE SCALE GENOMIC DNA]</scope>
    <source>
        <strain evidence="3 4">An829</strain>
    </source>
</reference>
<evidence type="ECO:0000256" key="1">
    <source>
        <dbReference type="ARBA" id="ARBA00022801"/>
    </source>
</evidence>
<feature type="non-terminal residue" evidence="3">
    <location>
        <position position="226"/>
    </location>
</feature>
<dbReference type="Pfam" id="PF01546">
    <property type="entry name" value="Peptidase_M20"/>
    <property type="match status" value="1"/>
</dbReference>
<dbReference type="InterPro" id="IPR036264">
    <property type="entry name" value="Bact_exopeptidase_dim_dom"/>
</dbReference>
<dbReference type="InterPro" id="IPR011650">
    <property type="entry name" value="Peptidase_M20_dimer"/>
</dbReference>
<dbReference type="InterPro" id="IPR002933">
    <property type="entry name" value="Peptidase_M20"/>
</dbReference>
<dbReference type="SUPFAM" id="SSF55031">
    <property type="entry name" value="Bacterial exopeptidase dimerisation domain"/>
    <property type="match status" value="1"/>
</dbReference>
<evidence type="ECO:0000259" key="2">
    <source>
        <dbReference type="Pfam" id="PF07687"/>
    </source>
</evidence>
<accession>A0ABS2DVA0</accession>
<feature type="domain" description="Peptidase M20 dimerisation" evidence="2">
    <location>
        <begin position="99"/>
        <end position="176"/>
    </location>
</feature>
<evidence type="ECO:0000313" key="4">
    <source>
        <dbReference type="Proteomes" id="UP000715095"/>
    </source>
</evidence>
<dbReference type="InterPro" id="IPR052030">
    <property type="entry name" value="Peptidase_M20/M20A_hydrolases"/>
</dbReference>
<dbReference type="Gene3D" id="3.40.630.10">
    <property type="entry name" value="Zn peptidases"/>
    <property type="match status" value="1"/>
</dbReference>
<dbReference type="Pfam" id="PF07687">
    <property type="entry name" value="M20_dimer"/>
    <property type="match status" value="1"/>
</dbReference>
<name>A0ABS2DVA0_9BURK</name>
<proteinExistence type="predicted"/>
<keyword evidence="1" id="KW-0378">Hydrolase</keyword>